<dbReference type="RefSeq" id="WP_343802287.1">
    <property type="nucleotide sequence ID" value="NZ_BAAAET010000001.1"/>
</dbReference>
<dbReference type="Proteomes" id="UP001499915">
    <property type="component" value="Unassembled WGS sequence"/>
</dbReference>
<protein>
    <submittedName>
        <fullName evidence="2">Class III poly(R)-hydroxyalkanoic acid synthase subunit PhaC</fullName>
    </submittedName>
</protein>
<name>A0ABN1I2R3_9GAMM</name>
<dbReference type="PANTHER" id="PTHR36837:SF2">
    <property type="entry name" value="POLY(3-HYDROXYALKANOATE) POLYMERASE SUBUNIT PHAC"/>
    <property type="match status" value="1"/>
</dbReference>
<dbReference type="Gene3D" id="3.40.50.1820">
    <property type="entry name" value="alpha/beta hydrolase"/>
    <property type="match status" value="1"/>
</dbReference>
<organism evidence="2 3">
    <name type="scientific">Marinobacterium maritimum</name>
    <dbReference type="NCBI Taxonomy" id="500162"/>
    <lineage>
        <taxon>Bacteria</taxon>
        <taxon>Pseudomonadati</taxon>
        <taxon>Pseudomonadota</taxon>
        <taxon>Gammaproteobacteria</taxon>
        <taxon>Oceanospirillales</taxon>
        <taxon>Oceanospirillaceae</taxon>
        <taxon>Marinobacterium</taxon>
    </lineage>
</organism>
<dbReference type="Pfam" id="PF00561">
    <property type="entry name" value="Abhydrolase_1"/>
    <property type="match status" value="1"/>
</dbReference>
<dbReference type="PANTHER" id="PTHR36837">
    <property type="entry name" value="POLY(3-HYDROXYALKANOATE) POLYMERASE SUBUNIT PHAC"/>
    <property type="match status" value="1"/>
</dbReference>
<evidence type="ECO:0000313" key="3">
    <source>
        <dbReference type="Proteomes" id="UP001499915"/>
    </source>
</evidence>
<dbReference type="InterPro" id="IPR051321">
    <property type="entry name" value="PHA/PHB_synthase"/>
</dbReference>
<comment type="caution">
    <text evidence="2">The sequence shown here is derived from an EMBL/GenBank/DDBJ whole genome shotgun (WGS) entry which is preliminary data.</text>
</comment>
<dbReference type="InterPro" id="IPR000073">
    <property type="entry name" value="AB_hydrolase_1"/>
</dbReference>
<feature type="domain" description="AB hydrolase-1" evidence="1">
    <location>
        <begin position="65"/>
        <end position="334"/>
    </location>
</feature>
<reference evidence="2 3" key="1">
    <citation type="journal article" date="2019" name="Int. J. Syst. Evol. Microbiol.">
        <title>The Global Catalogue of Microorganisms (GCM) 10K type strain sequencing project: providing services to taxonomists for standard genome sequencing and annotation.</title>
        <authorList>
            <consortium name="The Broad Institute Genomics Platform"/>
            <consortium name="The Broad Institute Genome Sequencing Center for Infectious Disease"/>
            <person name="Wu L."/>
            <person name="Ma J."/>
        </authorList>
    </citation>
    <scope>NUCLEOTIDE SEQUENCE [LARGE SCALE GENOMIC DNA]</scope>
    <source>
        <strain evidence="2 3">JCM 15134</strain>
    </source>
</reference>
<gene>
    <name evidence="2" type="ORF">GCM10009104_06730</name>
</gene>
<evidence type="ECO:0000259" key="1">
    <source>
        <dbReference type="Pfam" id="PF00561"/>
    </source>
</evidence>
<evidence type="ECO:0000313" key="2">
    <source>
        <dbReference type="EMBL" id="GAA0684093.1"/>
    </source>
</evidence>
<proteinExistence type="predicted"/>
<dbReference type="SUPFAM" id="SSF53474">
    <property type="entry name" value="alpha/beta-Hydrolases"/>
    <property type="match status" value="1"/>
</dbReference>
<sequence length="356" mass="40063">MTRIKVDALRIQQQAEQQQDLARRINSTARSTCPHLPTPHRVLMRSGSLQLLKFEPVTESRIKTPLLICYALVNRPWILDLSPQHSMIRSLLAEGIPVYLIDWGYPGRCDRHLTLDDYLTDLLDRCVDKVCTDSDSKSVNLMGVCQGGVFSLCYSLLYPQKVLNLITMVTPVDTSVSRFTLNRLTREIDIKLATQTYGNLPGLLLNELFTALQPMRLGLEKRLAASRQLCADDATVQHYLLMEQWLQDCPDLAGEALHDFIGLFFRDNALMSRQGFKLAGSTLRLKTLSQPLLNIYGKRDQLVPPEASSALKPTLKGKDYSEIIVDAGHIGVLNGGRALKTLPPQIRTWLQEREPA</sequence>
<accession>A0ABN1I2R3</accession>
<keyword evidence="3" id="KW-1185">Reference proteome</keyword>
<dbReference type="InterPro" id="IPR029058">
    <property type="entry name" value="AB_hydrolase_fold"/>
</dbReference>
<dbReference type="EMBL" id="BAAAET010000001">
    <property type="protein sequence ID" value="GAA0684093.1"/>
    <property type="molecule type" value="Genomic_DNA"/>
</dbReference>